<dbReference type="EMBL" id="BLXT01000722">
    <property type="protein sequence ID" value="GFN79651.1"/>
    <property type="molecule type" value="Genomic_DNA"/>
</dbReference>
<sequence length="88" mass="10094">MKKSVYITIPMKPSTAECDQHRTISLMSHLPEVLLRIIMKRRKNKILPEISETQLGFMADKDTRNAIFALKADAKIHGSAERPVPWLH</sequence>
<evidence type="ECO:0000313" key="1">
    <source>
        <dbReference type="EMBL" id="GFN79651.1"/>
    </source>
</evidence>
<organism evidence="1 2">
    <name type="scientific">Plakobranchus ocellatus</name>
    <dbReference type="NCBI Taxonomy" id="259542"/>
    <lineage>
        <taxon>Eukaryota</taxon>
        <taxon>Metazoa</taxon>
        <taxon>Spiralia</taxon>
        <taxon>Lophotrochozoa</taxon>
        <taxon>Mollusca</taxon>
        <taxon>Gastropoda</taxon>
        <taxon>Heterobranchia</taxon>
        <taxon>Euthyneura</taxon>
        <taxon>Panpulmonata</taxon>
        <taxon>Sacoglossa</taxon>
        <taxon>Placobranchoidea</taxon>
        <taxon>Plakobranchidae</taxon>
        <taxon>Plakobranchus</taxon>
    </lineage>
</organism>
<keyword evidence="2" id="KW-1185">Reference proteome</keyword>
<gene>
    <name evidence="1" type="ORF">PoB_000615700</name>
</gene>
<proteinExistence type="predicted"/>
<dbReference type="Proteomes" id="UP000735302">
    <property type="component" value="Unassembled WGS sequence"/>
</dbReference>
<comment type="caution">
    <text evidence="1">The sequence shown here is derived from an EMBL/GenBank/DDBJ whole genome shotgun (WGS) entry which is preliminary data.</text>
</comment>
<accession>A0AAV3YA19</accession>
<name>A0AAV3YA19_9GAST</name>
<evidence type="ECO:0000313" key="2">
    <source>
        <dbReference type="Proteomes" id="UP000735302"/>
    </source>
</evidence>
<dbReference type="AlphaFoldDB" id="A0AAV3YA19"/>
<evidence type="ECO:0008006" key="3">
    <source>
        <dbReference type="Google" id="ProtNLM"/>
    </source>
</evidence>
<protein>
    <recommendedName>
        <fullName evidence="3">Reverse transcriptase domain-containing protein</fullName>
    </recommendedName>
</protein>
<reference evidence="1 2" key="1">
    <citation type="journal article" date="2021" name="Elife">
        <title>Chloroplast acquisition without the gene transfer in kleptoplastic sea slugs, Plakobranchus ocellatus.</title>
        <authorList>
            <person name="Maeda T."/>
            <person name="Takahashi S."/>
            <person name="Yoshida T."/>
            <person name="Shimamura S."/>
            <person name="Takaki Y."/>
            <person name="Nagai Y."/>
            <person name="Toyoda A."/>
            <person name="Suzuki Y."/>
            <person name="Arimoto A."/>
            <person name="Ishii H."/>
            <person name="Satoh N."/>
            <person name="Nishiyama T."/>
            <person name="Hasebe M."/>
            <person name="Maruyama T."/>
            <person name="Minagawa J."/>
            <person name="Obokata J."/>
            <person name="Shigenobu S."/>
        </authorList>
    </citation>
    <scope>NUCLEOTIDE SEQUENCE [LARGE SCALE GENOMIC DNA]</scope>
</reference>